<evidence type="ECO:0000256" key="5">
    <source>
        <dbReference type="ARBA" id="ARBA00022723"/>
    </source>
</evidence>
<feature type="compositionally biased region" description="Basic and acidic residues" evidence="14">
    <location>
        <begin position="654"/>
        <end position="664"/>
    </location>
</feature>
<comment type="similarity">
    <text evidence="9">Belongs to the glycosyltransferase 8 family. Glycogenin subfamily.</text>
</comment>
<comment type="function">
    <text evidence="13">Self-glucosylating initiator of glycogen synthesis. It catalyzes the formation of a short alpha (1,4)-glucosyl chain covalently attached via a glucose 1-O-tyrosyl linkage to internal tyrosine residues and these chains act as primers for the elongation reaction catalyzed by glycogen synthase.</text>
</comment>
<feature type="compositionally biased region" description="Basic and acidic residues" evidence="14">
    <location>
        <begin position="634"/>
        <end position="646"/>
    </location>
</feature>
<keyword evidence="7" id="KW-0325">Glycoprotein</keyword>
<feature type="compositionally biased region" description="Basic and acidic residues" evidence="14">
    <location>
        <begin position="700"/>
        <end position="718"/>
    </location>
</feature>
<evidence type="ECO:0000256" key="12">
    <source>
        <dbReference type="ARBA" id="ARBA00052293"/>
    </source>
</evidence>
<name>A0AAN9TBY6_9HEMI</name>
<comment type="subcellular location">
    <subcellularLocation>
        <location evidence="2">Cytoplasm</location>
    </subcellularLocation>
</comment>
<keyword evidence="6" id="KW-0320">Glycogen biosynthesis</keyword>
<feature type="compositionally biased region" description="Low complexity" evidence="14">
    <location>
        <begin position="572"/>
        <end position="597"/>
    </location>
</feature>
<dbReference type="GO" id="GO:0005978">
    <property type="term" value="P:glycogen biosynthetic process"/>
    <property type="evidence" value="ECO:0007669"/>
    <property type="project" value="UniProtKB-KW"/>
</dbReference>
<evidence type="ECO:0000256" key="9">
    <source>
        <dbReference type="ARBA" id="ARBA00038162"/>
    </source>
</evidence>
<dbReference type="Pfam" id="PF01501">
    <property type="entry name" value="Glyco_transf_8"/>
    <property type="match status" value="2"/>
</dbReference>
<feature type="compositionally biased region" description="Low complexity" evidence="14">
    <location>
        <begin position="780"/>
        <end position="801"/>
    </location>
</feature>
<sequence length="808" mass="89608">MLCLANNIETISEKAWVTLATNDTYSLGALVLAHSLKKVKTSFKLVVLISSNVSYSMRGLLQGVYNEVKEVNLLDSGDADNLRLLARPELGVTFTKLHCWKLTQYEKCVFLDADTLVLQNCDELFDREELSAAPDVGWPDCFNSGVFVFKPSDQTYQDLIKFALTHGSFDGGDQGLLNMFFSGWSTGDSSKRLPFLFNLSSAAIYSYLPAFKWYGKGVKIVHFIGSSKPWLQTFNPVTRQVQTEHSISHLNNFLQYWWDVFCAQVYPYLSPEMTRLLLRKWITPQNPFKNYSNQNIHSRFNIINQHDDAIVLETVDQRGNERHFVFTDPWDEYESSLVDNIENFDSWSKSNEYIPPPVIEDVTLVENHDHKYYTPKSETNIFQNTSNDRDAIIFEPDKSVDSADFFEHFLNHPEYIKIDHPQSDISKTQNYHDDSHKTEIHKHKTEIHKPIMAHNQSDQTETLSSNFTVNTNFSLSPSAVDVLPEEKEISNYKVDLNEEAGLAQSLSQMKLEEPTPEQLAQEDLQRRLNWEQGNIDYMGKDSFDNIWSKISQSISQVEDTLVSDTVLGTAGPATSTVSPTRVTSTASVPSSPVSVPAEPTQQSTPSGTPADPPKAESPTVVAQSEIKPSTSIPEPKEIVEEVEKAEVPASPSQRKVESLVDLKTHPSVTSSQKPAEPSVAPSSVSQPQPEAAPACTKPSSVEKQHPSGKETAPKKDDPLQQETKPSTESSSITPSSPKTPEAPIAVPDLIKKSASASSTAATSSTPPTTDPAPIETKTEPASAPAQSTPTAQETKSKQPQKSGGGKKK</sequence>
<gene>
    <name evidence="15" type="ORF">V9T40_012879</name>
</gene>
<evidence type="ECO:0000256" key="1">
    <source>
        <dbReference type="ARBA" id="ARBA00001936"/>
    </source>
</evidence>
<keyword evidence="4" id="KW-0808">Transferase</keyword>
<dbReference type="EC" id="2.4.1.186" evidence="10"/>
<feature type="compositionally biased region" description="Low complexity" evidence="14">
    <location>
        <begin position="722"/>
        <end position="741"/>
    </location>
</feature>
<reference evidence="15 16" key="1">
    <citation type="submission" date="2024-03" db="EMBL/GenBank/DDBJ databases">
        <title>Adaptation during the transition from Ophiocordyceps entomopathogen to insect associate is accompanied by gene loss and intensified selection.</title>
        <authorList>
            <person name="Ward C.M."/>
            <person name="Onetto C.A."/>
            <person name="Borneman A.R."/>
        </authorList>
    </citation>
    <scope>NUCLEOTIDE SEQUENCE [LARGE SCALE GENOMIC DNA]</scope>
    <source>
        <strain evidence="15">AWRI1</strain>
        <tissue evidence="15">Single Adult Female</tissue>
    </source>
</reference>
<dbReference type="GO" id="GO:0046872">
    <property type="term" value="F:metal ion binding"/>
    <property type="evidence" value="ECO:0007669"/>
    <property type="project" value="UniProtKB-KW"/>
</dbReference>
<evidence type="ECO:0000313" key="16">
    <source>
        <dbReference type="Proteomes" id="UP001367676"/>
    </source>
</evidence>
<evidence type="ECO:0000256" key="3">
    <source>
        <dbReference type="ARBA" id="ARBA00022490"/>
    </source>
</evidence>
<keyword evidence="3" id="KW-0963">Cytoplasm</keyword>
<dbReference type="GO" id="GO:0008466">
    <property type="term" value="F:glycogenin glucosyltransferase activity"/>
    <property type="evidence" value="ECO:0007669"/>
    <property type="project" value="UniProtKB-EC"/>
</dbReference>
<dbReference type="Proteomes" id="UP001367676">
    <property type="component" value="Unassembled WGS sequence"/>
</dbReference>
<proteinExistence type="inferred from homology"/>
<dbReference type="PANTHER" id="PTHR11183">
    <property type="entry name" value="GLYCOGENIN SUBFAMILY MEMBER"/>
    <property type="match status" value="1"/>
</dbReference>
<feature type="region of interest" description="Disordered" evidence="14">
    <location>
        <begin position="570"/>
        <end position="808"/>
    </location>
</feature>
<evidence type="ECO:0000256" key="8">
    <source>
        <dbReference type="ARBA" id="ARBA00023211"/>
    </source>
</evidence>
<dbReference type="AlphaFoldDB" id="A0AAN9TBY6"/>
<dbReference type="InterPro" id="IPR050587">
    <property type="entry name" value="GNT1/Glycosyltrans_8"/>
</dbReference>
<protein>
    <recommendedName>
        <fullName evidence="10">glycogenin glucosyltransferase</fullName>
        <ecNumber evidence="10">2.4.1.186</ecNumber>
    </recommendedName>
</protein>
<evidence type="ECO:0000256" key="4">
    <source>
        <dbReference type="ARBA" id="ARBA00022679"/>
    </source>
</evidence>
<evidence type="ECO:0000256" key="2">
    <source>
        <dbReference type="ARBA" id="ARBA00004496"/>
    </source>
</evidence>
<feature type="compositionally biased region" description="Polar residues" evidence="14">
    <location>
        <begin position="620"/>
        <end position="630"/>
    </location>
</feature>
<dbReference type="GO" id="GO:0005737">
    <property type="term" value="C:cytoplasm"/>
    <property type="evidence" value="ECO:0007669"/>
    <property type="project" value="UniProtKB-SubCell"/>
</dbReference>
<dbReference type="InterPro" id="IPR002495">
    <property type="entry name" value="Glyco_trans_8"/>
</dbReference>
<keyword evidence="8" id="KW-0464">Manganese</keyword>
<comment type="caution">
    <text evidence="15">The sequence shown here is derived from an EMBL/GenBank/DDBJ whole genome shotgun (WGS) entry which is preliminary data.</text>
</comment>
<dbReference type="EMBL" id="JBBCAQ010000036">
    <property type="protein sequence ID" value="KAK7576593.1"/>
    <property type="molecule type" value="Genomic_DNA"/>
</dbReference>
<feature type="compositionally biased region" description="Low complexity" evidence="14">
    <location>
        <begin position="753"/>
        <end position="773"/>
    </location>
</feature>
<dbReference type="CDD" id="cd02537">
    <property type="entry name" value="GT8_Glycogenin"/>
    <property type="match status" value="1"/>
</dbReference>
<evidence type="ECO:0000256" key="11">
    <source>
        <dbReference type="ARBA" id="ARBA00050886"/>
    </source>
</evidence>
<comment type="catalytic activity">
    <reaction evidence="11">
        <text>[1,4-alpha-D-glucosyl](n)-L-tyrosyl-[glycogenin] + UDP-alpha-D-glucose = [1,4-alpha-D-glucosyl](n+1)-L-tyrosyl-[glycogenin] + UDP + H(+)</text>
        <dbReference type="Rhea" id="RHEA:56560"/>
        <dbReference type="Rhea" id="RHEA-COMP:14606"/>
        <dbReference type="Rhea" id="RHEA-COMP:14607"/>
        <dbReference type="ChEBI" id="CHEBI:15378"/>
        <dbReference type="ChEBI" id="CHEBI:58223"/>
        <dbReference type="ChEBI" id="CHEBI:58885"/>
        <dbReference type="ChEBI" id="CHEBI:140574"/>
        <dbReference type="EC" id="2.4.1.186"/>
    </reaction>
</comment>
<organism evidence="15 16">
    <name type="scientific">Parthenolecanium corni</name>
    <dbReference type="NCBI Taxonomy" id="536013"/>
    <lineage>
        <taxon>Eukaryota</taxon>
        <taxon>Metazoa</taxon>
        <taxon>Ecdysozoa</taxon>
        <taxon>Arthropoda</taxon>
        <taxon>Hexapoda</taxon>
        <taxon>Insecta</taxon>
        <taxon>Pterygota</taxon>
        <taxon>Neoptera</taxon>
        <taxon>Paraneoptera</taxon>
        <taxon>Hemiptera</taxon>
        <taxon>Sternorrhyncha</taxon>
        <taxon>Coccoidea</taxon>
        <taxon>Coccidae</taxon>
        <taxon>Parthenolecanium</taxon>
    </lineage>
</organism>
<feature type="compositionally biased region" description="Low complexity" evidence="14">
    <location>
        <begin position="674"/>
        <end position="694"/>
    </location>
</feature>
<evidence type="ECO:0000256" key="10">
    <source>
        <dbReference type="ARBA" id="ARBA00038934"/>
    </source>
</evidence>
<evidence type="ECO:0000256" key="13">
    <source>
        <dbReference type="ARBA" id="ARBA00057883"/>
    </source>
</evidence>
<evidence type="ECO:0000256" key="7">
    <source>
        <dbReference type="ARBA" id="ARBA00023180"/>
    </source>
</evidence>
<dbReference type="InterPro" id="IPR029044">
    <property type="entry name" value="Nucleotide-diphossugar_trans"/>
</dbReference>
<evidence type="ECO:0000256" key="6">
    <source>
        <dbReference type="ARBA" id="ARBA00023056"/>
    </source>
</evidence>
<dbReference type="FunFam" id="3.90.550.10:FF:000092">
    <property type="entry name" value="Glycogenin 2"/>
    <property type="match status" value="1"/>
</dbReference>
<evidence type="ECO:0000256" key="14">
    <source>
        <dbReference type="SAM" id="MobiDB-lite"/>
    </source>
</evidence>
<comment type="catalytic activity">
    <reaction evidence="12">
        <text>L-tyrosyl-[glycogenin] + UDP-alpha-D-glucose = alpha-D-glucosyl-L-tyrosyl-[glycogenin] + UDP + H(+)</text>
        <dbReference type="Rhea" id="RHEA:23360"/>
        <dbReference type="Rhea" id="RHEA-COMP:14604"/>
        <dbReference type="Rhea" id="RHEA-COMP:14605"/>
        <dbReference type="ChEBI" id="CHEBI:15378"/>
        <dbReference type="ChEBI" id="CHEBI:46858"/>
        <dbReference type="ChEBI" id="CHEBI:58223"/>
        <dbReference type="ChEBI" id="CHEBI:58885"/>
        <dbReference type="ChEBI" id="CHEBI:140573"/>
        <dbReference type="EC" id="2.4.1.186"/>
    </reaction>
</comment>
<comment type="cofactor">
    <cofactor evidence="1">
        <name>Mn(2+)</name>
        <dbReference type="ChEBI" id="CHEBI:29035"/>
    </cofactor>
</comment>
<dbReference type="SUPFAM" id="SSF53448">
    <property type="entry name" value="Nucleotide-diphospho-sugar transferases"/>
    <property type="match status" value="1"/>
</dbReference>
<keyword evidence="16" id="KW-1185">Reference proteome</keyword>
<accession>A0AAN9TBY6</accession>
<dbReference type="Gene3D" id="3.90.550.10">
    <property type="entry name" value="Spore Coat Polysaccharide Biosynthesis Protein SpsA, Chain A"/>
    <property type="match status" value="1"/>
</dbReference>
<evidence type="ECO:0000313" key="15">
    <source>
        <dbReference type="EMBL" id="KAK7576593.1"/>
    </source>
</evidence>
<keyword evidence="5" id="KW-0479">Metal-binding</keyword>